<name>A0A518B189_9BACT</name>
<dbReference type="Proteomes" id="UP000317093">
    <property type="component" value="Chromosome"/>
</dbReference>
<gene>
    <name evidence="1" type="ORF">Pan216_15850</name>
</gene>
<organism evidence="1 2">
    <name type="scientific">Kolteria novifilia</name>
    <dbReference type="NCBI Taxonomy" id="2527975"/>
    <lineage>
        <taxon>Bacteria</taxon>
        <taxon>Pseudomonadati</taxon>
        <taxon>Planctomycetota</taxon>
        <taxon>Planctomycetia</taxon>
        <taxon>Kolteriales</taxon>
        <taxon>Kolteriaceae</taxon>
        <taxon>Kolteria</taxon>
    </lineage>
</organism>
<keyword evidence="2" id="KW-1185">Reference proteome</keyword>
<dbReference type="KEGG" id="knv:Pan216_15850"/>
<dbReference type="EMBL" id="CP036279">
    <property type="protein sequence ID" value="QDU60735.1"/>
    <property type="molecule type" value="Genomic_DNA"/>
</dbReference>
<proteinExistence type="predicted"/>
<dbReference type="OrthoDB" id="9793997at2"/>
<evidence type="ECO:0000313" key="1">
    <source>
        <dbReference type="EMBL" id="QDU60735.1"/>
    </source>
</evidence>
<accession>A0A518B189</accession>
<dbReference type="RefSeq" id="WP_145257044.1">
    <property type="nucleotide sequence ID" value="NZ_CP036279.1"/>
</dbReference>
<evidence type="ECO:0000313" key="2">
    <source>
        <dbReference type="Proteomes" id="UP000317093"/>
    </source>
</evidence>
<evidence type="ECO:0008006" key="3">
    <source>
        <dbReference type="Google" id="ProtNLM"/>
    </source>
</evidence>
<protein>
    <recommendedName>
        <fullName evidence="3">Recombination-associated protein RdgC</fullName>
    </recommendedName>
</protein>
<dbReference type="AlphaFoldDB" id="A0A518B189"/>
<reference evidence="1 2" key="1">
    <citation type="submission" date="2019-02" db="EMBL/GenBank/DDBJ databases">
        <title>Deep-cultivation of Planctomycetes and their phenomic and genomic characterization uncovers novel biology.</title>
        <authorList>
            <person name="Wiegand S."/>
            <person name="Jogler M."/>
            <person name="Boedeker C."/>
            <person name="Pinto D."/>
            <person name="Vollmers J."/>
            <person name="Rivas-Marin E."/>
            <person name="Kohn T."/>
            <person name="Peeters S.H."/>
            <person name="Heuer A."/>
            <person name="Rast P."/>
            <person name="Oberbeckmann S."/>
            <person name="Bunk B."/>
            <person name="Jeske O."/>
            <person name="Meyerdierks A."/>
            <person name="Storesund J.E."/>
            <person name="Kallscheuer N."/>
            <person name="Luecker S."/>
            <person name="Lage O.M."/>
            <person name="Pohl T."/>
            <person name="Merkel B.J."/>
            <person name="Hornburger P."/>
            <person name="Mueller R.-W."/>
            <person name="Bruemmer F."/>
            <person name="Labrenz M."/>
            <person name="Spormann A.M."/>
            <person name="Op den Camp H."/>
            <person name="Overmann J."/>
            <person name="Amann R."/>
            <person name="Jetten M.S.M."/>
            <person name="Mascher T."/>
            <person name="Medema M.H."/>
            <person name="Devos D.P."/>
            <person name="Kaster A.-K."/>
            <person name="Ovreas L."/>
            <person name="Rohde M."/>
            <person name="Galperin M.Y."/>
            <person name="Jogler C."/>
        </authorList>
    </citation>
    <scope>NUCLEOTIDE SEQUENCE [LARGE SCALE GENOMIC DNA]</scope>
    <source>
        <strain evidence="1 2">Pan216</strain>
    </source>
</reference>
<sequence length="384" mass="43106">MGFLSGRVSYERFRVSGRSLQQFDQQHVDILDQYAIGKGGAIGADGVEMGFTAGGHVLDLDFGLEKNIANDTLSFGMRVDTNKPPADLVKAYTQLEIDALAAQNPSGFASRRQRSQAKETALERLDAMGKDGRFRKMQQFSALWDLKQEVVYFGASSLTAMERFLSLFKEAFDRTLERITAGTLALGRSAEEGRQRSLEDLEPATFVGPKRKISVAWLDGPFGSRDFLGNEFLLWLWWVTECRSDTIKLSDDTSVTCVLNKTLSLECPLNETGRETISSDAPTRLPEAKRAVLGGKWPRKTGMMISRHDEAYELVLTAESLAVGSASLPKLETDSARAEREERVDQLRHLTETLDLLFDSYVRRRLSSKWSEDLSAIRRWLEED</sequence>